<keyword evidence="3" id="KW-1185">Reference proteome</keyword>
<dbReference type="EMBL" id="JAVRRA010005642">
    <property type="protein sequence ID" value="KAK5269878.1"/>
    <property type="molecule type" value="Genomic_DNA"/>
</dbReference>
<accession>A0ABR0M0C5</accession>
<name>A0ABR0M0C5_9PEZI</name>
<feature type="coiled-coil region" evidence="1">
    <location>
        <begin position="5"/>
        <end position="53"/>
    </location>
</feature>
<sequence>MVELKKELAAQARTLKRELDGANKAATDHSIELDTFEQRIKAEERENIILRASLAQVEALCEQYEGKAGIADQITSENDDLRKK</sequence>
<reference evidence="2 3" key="1">
    <citation type="submission" date="2023-08" db="EMBL/GenBank/DDBJ databases">
        <title>Black Yeasts Isolated from many extreme environments.</title>
        <authorList>
            <person name="Coleine C."/>
            <person name="Stajich J.E."/>
            <person name="Selbmann L."/>
        </authorList>
    </citation>
    <scope>NUCLEOTIDE SEQUENCE [LARGE SCALE GENOMIC DNA]</scope>
    <source>
        <strain evidence="2 3">CCFEE 536</strain>
    </source>
</reference>
<comment type="caution">
    <text evidence="2">The sequence shown here is derived from an EMBL/GenBank/DDBJ whole genome shotgun (WGS) entry which is preliminary data.</text>
</comment>
<dbReference type="Proteomes" id="UP001357485">
    <property type="component" value="Unassembled WGS sequence"/>
</dbReference>
<evidence type="ECO:0000313" key="3">
    <source>
        <dbReference type="Proteomes" id="UP001357485"/>
    </source>
</evidence>
<organism evidence="2 3">
    <name type="scientific">Cryomyces antarcticus</name>
    <dbReference type="NCBI Taxonomy" id="329879"/>
    <lineage>
        <taxon>Eukaryota</taxon>
        <taxon>Fungi</taxon>
        <taxon>Dikarya</taxon>
        <taxon>Ascomycota</taxon>
        <taxon>Pezizomycotina</taxon>
        <taxon>Dothideomycetes</taxon>
        <taxon>Dothideomycetes incertae sedis</taxon>
        <taxon>Cryomyces</taxon>
    </lineage>
</organism>
<evidence type="ECO:0000256" key="1">
    <source>
        <dbReference type="SAM" id="Coils"/>
    </source>
</evidence>
<proteinExistence type="predicted"/>
<evidence type="ECO:0000313" key="2">
    <source>
        <dbReference type="EMBL" id="KAK5269878.1"/>
    </source>
</evidence>
<keyword evidence="1" id="KW-0175">Coiled coil</keyword>
<gene>
    <name evidence="2" type="ORF">LTR16_012795</name>
</gene>
<protein>
    <submittedName>
        <fullName evidence="2">Uncharacterized protein</fullName>
    </submittedName>
</protein>
<feature type="non-terminal residue" evidence="2">
    <location>
        <position position="84"/>
    </location>
</feature>